<protein>
    <submittedName>
        <fullName evidence="1">Uncharacterized protein</fullName>
    </submittedName>
</protein>
<dbReference type="Proteomes" id="UP000050556">
    <property type="component" value="Unassembled WGS sequence"/>
</dbReference>
<evidence type="ECO:0000313" key="1">
    <source>
        <dbReference type="EMBL" id="KPO13026.1"/>
    </source>
</evidence>
<gene>
    <name evidence="1" type="ORF">ACU57_10150</name>
</gene>
<organism evidence="1 2">
    <name type="scientific">Escherichia coli</name>
    <dbReference type="NCBI Taxonomy" id="562"/>
    <lineage>
        <taxon>Bacteria</taxon>
        <taxon>Pseudomonadati</taxon>
        <taxon>Pseudomonadota</taxon>
        <taxon>Gammaproteobacteria</taxon>
        <taxon>Enterobacterales</taxon>
        <taxon>Enterobacteriaceae</taxon>
        <taxon>Escherichia</taxon>
    </lineage>
</organism>
<dbReference type="PATRIC" id="fig|562.10481.peg.1009"/>
<accession>A0A037YKP9</accession>
<sequence length="66" mass="7713">MRKAILTDGLFALAQKKMPDATLRVLYSHICQIQQRIRLPQLAHFHTCPPYQKFILKLLNNHFPAN</sequence>
<proteinExistence type="predicted"/>
<reference evidence="1 2" key="1">
    <citation type="journal article" date="2015" name="Front. Microbiol.">
        <title>Genetic determinants of heat resistance in Escherichia coli.</title>
        <authorList>
            <person name="Mercer R.G."/>
            <person name="Zheng J."/>
            <person name="Garcia-Hernandez R."/>
            <person name="Ruan L."/>
            <person name="Ganzle M.G."/>
            <person name="McMullen L.M."/>
        </authorList>
    </citation>
    <scope>NUCLEOTIDE SEQUENCE [LARGE SCALE GENOMIC DNA]</scope>
    <source>
        <strain evidence="1 2">AW1.3</strain>
    </source>
</reference>
<dbReference type="EMBL" id="LDYI01000079">
    <property type="protein sequence ID" value="KPO13026.1"/>
    <property type="molecule type" value="Genomic_DNA"/>
</dbReference>
<dbReference type="AlphaFoldDB" id="A0A037YKP9"/>
<comment type="caution">
    <text evidence="1">The sequence shown here is derived from an EMBL/GenBank/DDBJ whole genome shotgun (WGS) entry which is preliminary data.</text>
</comment>
<dbReference type="RefSeq" id="WP_001223975.1">
    <property type="nucleotide sequence ID" value="NZ_CAJZNV010000002.1"/>
</dbReference>
<evidence type="ECO:0000313" key="2">
    <source>
        <dbReference type="Proteomes" id="UP000050556"/>
    </source>
</evidence>
<name>A0A037YKP9_ECOLX</name>